<reference evidence="2" key="1">
    <citation type="submission" date="2015-07" db="EMBL/GenBank/DDBJ databases">
        <title>Transcriptome Assembly of Anthurium amnicola.</title>
        <authorList>
            <person name="Suzuki J."/>
        </authorList>
    </citation>
    <scope>NUCLEOTIDE SEQUENCE</scope>
</reference>
<name>A0A1D1ZDP1_9ARAE</name>
<evidence type="ECO:0000313" key="2">
    <source>
        <dbReference type="EMBL" id="JAT65062.1"/>
    </source>
</evidence>
<accession>A0A1D1ZDP1</accession>
<keyword evidence="2" id="KW-0378">Hydrolase</keyword>
<protein>
    <submittedName>
        <fullName evidence="2">Putative Xaa-Pro aminopeptidase P</fullName>
    </submittedName>
</protein>
<proteinExistence type="predicted"/>
<keyword evidence="1" id="KW-0472">Membrane</keyword>
<feature type="transmembrane region" description="Helical" evidence="1">
    <location>
        <begin position="139"/>
        <end position="157"/>
    </location>
</feature>
<sequence>PAPGPSYKAPIYDSLLWLSHAPSPISPLHLAMSASLSILSAYTLRHNCRRAYRLPACPLPPLLNSLRLPAPKPSFSPLLLGFPSRSVRGFAVGAARYGGMKPEEGSAVDDEAAEARGQSTMPERFRHLTKEVPDRHVRWPWLIALGFLIYAWRAVLWELSNWKNAALAIVHFVVYISKLLFASVFSFIGSPVTALIGCMEFGLNFIRSTYFSIVAFTPVPELLWIILLTSAVMAIAEATVPNSVNNQPYLLTAAGLVGYGAVGGAIPEILFWLLLIGMFCYSRFINKRDGISAALPPAAVLVSVGEPWMRGLAMAAYLGLAIVQHSKSPEADAKTGRTLPDSRMRPPVPLLLTALAIGIHLAAKWVRYRHLTWMIV</sequence>
<dbReference type="AlphaFoldDB" id="A0A1D1ZDP1"/>
<feature type="non-terminal residue" evidence="2">
    <location>
        <position position="1"/>
    </location>
</feature>
<keyword evidence="1" id="KW-0812">Transmembrane</keyword>
<dbReference type="InterPro" id="IPR056894">
    <property type="entry name" value="AtTam38"/>
</dbReference>
<feature type="transmembrane region" description="Helical" evidence="1">
    <location>
        <begin position="25"/>
        <end position="44"/>
    </location>
</feature>
<feature type="transmembrane region" description="Helical" evidence="1">
    <location>
        <begin position="256"/>
        <end position="281"/>
    </location>
</feature>
<keyword evidence="2" id="KW-0031">Aminopeptidase</keyword>
<dbReference type="EMBL" id="GDJX01002874">
    <property type="protein sequence ID" value="JAT65062.1"/>
    <property type="molecule type" value="Transcribed_RNA"/>
</dbReference>
<dbReference type="Pfam" id="PF25114">
    <property type="entry name" value="AtTam38"/>
    <property type="match status" value="1"/>
</dbReference>
<keyword evidence="2" id="KW-0645">Protease</keyword>
<feature type="transmembrane region" description="Helical" evidence="1">
    <location>
        <begin position="210"/>
        <end position="236"/>
    </location>
</feature>
<organism evidence="2">
    <name type="scientific">Anthurium amnicola</name>
    <dbReference type="NCBI Taxonomy" id="1678845"/>
    <lineage>
        <taxon>Eukaryota</taxon>
        <taxon>Viridiplantae</taxon>
        <taxon>Streptophyta</taxon>
        <taxon>Embryophyta</taxon>
        <taxon>Tracheophyta</taxon>
        <taxon>Spermatophyta</taxon>
        <taxon>Magnoliopsida</taxon>
        <taxon>Liliopsida</taxon>
        <taxon>Araceae</taxon>
        <taxon>Pothoideae</taxon>
        <taxon>Potheae</taxon>
        <taxon>Anthurium</taxon>
    </lineage>
</organism>
<evidence type="ECO:0000256" key="1">
    <source>
        <dbReference type="SAM" id="Phobius"/>
    </source>
</evidence>
<keyword evidence="1" id="KW-1133">Transmembrane helix</keyword>
<feature type="transmembrane region" description="Helical" evidence="1">
    <location>
        <begin position="169"/>
        <end position="198"/>
    </location>
</feature>
<dbReference type="GO" id="GO:0004177">
    <property type="term" value="F:aminopeptidase activity"/>
    <property type="evidence" value="ECO:0007669"/>
    <property type="project" value="UniProtKB-KW"/>
</dbReference>
<gene>
    <name evidence="2" type="primary">AMPP_7</name>
    <name evidence="2" type="ORF">g.59138</name>
</gene>